<feature type="domain" description="Pop1 N-terminal" evidence="4">
    <location>
        <begin position="43"/>
        <end position="131"/>
    </location>
</feature>
<keyword evidence="7" id="KW-1185">Reference proteome</keyword>
<gene>
    <name evidence="6" type="ORF">MNAN1_000941</name>
</gene>
<evidence type="ECO:0000259" key="4">
    <source>
        <dbReference type="Pfam" id="PF06978"/>
    </source>
</evidence>
<evidence type="ECO:0000256" key="3">
    <source>
        <dbReference type="ARBA" id="ARBA00023242"/>
    </source>
</evidence>
<dbReference type="EC" id="3.1.26.5" evidence="6"/>
<dbReference type="GO" id="GO:0005655">
    <property type="term" value="C:nucleolar ribonuclease P complex"/>
    <property type="evidence" value="ECO:0007669"/>
    <property type="project" value="InterPro"/>
</dbReference>
<evidence type="ECO:0000259" key="5">
    <source>
        <dbReference type="Pfam" id="PF08170"/>
    </source>
</evidence>
<name>A0AAF0EKC7_9BASI</name>
<dbReference type="Proteomes" id="UP001213623">
    <property type="component" value="Chromosome 2"/>
</dbReference>
<sequence>MAKRVADTDATALTDLKRQRHAVPLSIAPSTPAPPQLDVDEVLAARKSEILALQRAMSQARSSAHTRAWQLLPRHLRRRAASHNPLRLPRRLRGKAHAELRASNTHAKTRSEMRRRAPERTLRAYVRRRSALQARAGRPGRRWLETHLWHAKRFRMSGEKGTHNGGAGRWGFCLAETPFQKSFRTTWRKSSYSLLHDASYTAAFHVRAQARRVSDATARLQLLLYLTGVAHGWEEEWTYGARLCETTLLDRPHGLHRARASAPFLPAIAPLQVLWVPRSERHTRRACLLLVHPAAAWDVQQALTHALDAIHAEQRRPRHVCVVPQRWNKHVTLDAQALDMAPPTEIAAGVLHTDASRRPPSSLAPIQAPPLPTTCGFNVFELIGDRAGHVLHGVLRPSADANQDQARMLHRALQHHAASLPSWLPTGTVLSCRVDDPRLHFPPKNGSPGAPSDASVVWVKDGRPRHADTSFFEHRTRPSYTQAQMDRRRAAGGTAAAATPLDTLPILLICRTLEAAPPSRSLPAYTLLVPRGWGAAFWMSLVHTGALVVGQAQYRTLHLNLGRAQFPHDWIGHPAYTRASDAEANVLRTAWEARPPAKRVPLQPNLCAHPFGGGALWTTLAEQAGTPGTPVVVPAFPNCQACTGPVAGPAPRMRTTHVWARRQYNQGWLRTRVPAPVPAGMAPFVLVLLTACGRGAFEASATVHLPPAASVPQWRHALCPPTSQREEARRQLQEWEHTELPAHTAIGAVTSGDYALATGHGRALAAITWGAWLELERREQAMPLPPRSWGRQKRNRVPLERLVLVSPAWRGVPRFASVQRVPTM</sequence>
<comment type="subcellular location">
    <subcellularLocation>
        <location evidence="1">Nucleus</location>
    </subcellularLocation>
</comment>
<evidence type="ECO:0000313" key="7">
    <source>
        <dbReference type="Proteomes" id="UP001213623"/>
    </source>
</evidence>
<dbReference type="EMBL" id="CP119893">
    <property type="protein sequence ID" value="WFD25968.1"/>
    <property type="molecule type" value="Genomic_DNA"/>
</dbReference>
<dbReference type="InterPro" id="IPR012590">
    <property type="entry name" value="POPLD_dom"/>
</dbReference>
<organism evidence="6 7">
    <name type="scientific">Malassezia nana</name>
    <dbReference type="NCBI Taxonomy" id="180528"/>
    <lineage>
        <taxon>Eukaryota</taxon>
        <taxon>Fungi</taxon>
        <taxon>Dikarya</taxon>
        <taxon>Basidiomycota</taxon>
        <taxon>Ustilaginomycotina</taxon>
        <taxon>Malasseziomycetes</taxon>
        <taxon>Malasseziales</taxon>
        <taxon>Malasseziaceae</taxon>
        <taxon>Malassezia</taxon>
    </lineage>
</organism>
<evidence type="ECO:0000256" key="2">
    <source>
        <dbReference type="ARBA" id="ARBA00022694"/>
    </source>
</evidence>
<protein>
    <submittedName>
        <fullName evidence="6">Ribonuclease P</fullName>
        <ecNumber evidence="6">3.1.26.5</ecNumber>
    </submittedName>
</protein>
<accession>A0AAF0EKC7</accession>
<dbReference type="GO" id="GO:0004526">
    <property type="term" value="F:ribonuclease P activity"/>
    <property type="evidence" value="ECO:0007669"/>
    <property type="project" value="UniProtKB-EC"/>
</dbReference>
<dbReference type="InterPro" id="IPR009723">
    <property type="entry name" value="Pop1_N"/>
</dbReference>
<dbReference type="Pfam" id="PF08170">
    <property type="entry name" value="POPLD"/>
    <property type="match status" value="1"/>
</dbReference>
<proteinExistence type="predicted"/>
<dbReference type="GO" id="GO:0001682">
    <property type="term" value="P:tRNA 5'-leader removal"/>
    <property type="evidence" value="ECO:0007669"/>
    <property type="project" value="InterPro"/>
</dbReference>
<reference evidence="6" key="1">
    <citation type="submission" date="2023-03" db="EMBL/GenBank/DDBJ databases">
        <title>Mating type loci evolution in Malassezia.</title>
        <authorList>
            <person name="Coelho M.A."/>
        </authorList>
    </citation>
    <scope>NUCLEOTIDE SEQUENCE</scope>
    <source>
        <strain evidence="6">CBS 9557</strain>
    </source>
</reference>
<dbReference type="AlphaFoldDB" id="A0AAF0EKC7"/>
<keyword evidence="3" id="KW-0539">Nucleus</keyword>
<keyword evidence="2" id="KW-0819">tRNA processing</keyword>
<dbReference type="Pfam" id="PF06978">
    <property type="entry name" value="POP1_N"/>
    <property type="match status" value="2"/>
</dbReference>
<keyword evidence="6" id="KW-0378">Hydrolase</keyword>
<dbReference type="InterPro" id="IPR039182">
    <property type="entry name" value="Pop1"/>
</dbReference>
<dbReference type="PANTHER" id="PTHR22731">
    <property type="entry name" value="RIBONUCLEASES P/MRP PROTEIN SUBUNIT POP1"/>
    <property type="match status" value="1"/>
</dbReference>
<dbReference type="GO" id="GO:0000172">
    <property type="term" value="C:ribonuclease MRP complex"/>
    <property type="evidence" value="ECO:0007669"/>
    <property type="project" value="InterPro"/>
</dbReference>
<evidence type="ECO:0000313" key="6">
    <source>
        <dbReference type="EMBL" id="WFD25968.1"/>
    </source>
</evidence>
<dbReference type="PANTHER" id="PTHR22731:SF3">
    <property type="entry name" value="RIBONUCLEASES P_MRP PROTEIN SUBUNIT POP1"/>
    <property type="match status" value="1"/>
</dbReference>
<evidence type="ECO:0000256" key="1">
    <source>
        <dbReference type="ARBA" id="ARBA00004123"/>
    </source>
</evidence>
<feature type="domain" description="POPLD" evidence="5">
    <location>
        <begin position="525"/>
        <end position="611"/>
    </location>
</feature>
<feature type="domain" description="Pop1 N-terminal" evidence="4">
    <location>
        <begin position="142"/>
        <end position="207"/>
    </location>
</feature>